<comment type="caution">
    <text evidence="2">The sequence shown here is derived from an EMBL/GenBank/DDBJ whole genome shotgun (WGS) entry which is preliminary data.</text>
</comment>
<keyword evidence="3" id="KW-1185">Reference proteome</keyword>
<feature type="compositionally biased region" description="Polar residues" evidence="1">
    <location>
        <begin position="40"/>
        <end position="51"/>
    </location>
</feature>
<evidence type="ECO:0000313" key="3">
    <source>
        <dbReference type="Proteomes" id="UP000179807"/>
    </source>
</evidence>
<sequence>MEKLNEKIIIHVFFVNIDSSRKEMCEEEDDSFPVLPPTYMSKTLSPRSSNRPKSERTSPIKSIVSRDFSQTVQSPPQSPRRPAQISGVGPSSPYRETPFSMKDYKDMLESEFGDCPTTARSLSQRSTTDSIIKPIKVSVPDKKPHKYRPLPEVEQAYLSRIPVYSKTSRDFFNGLTDKYTKQYSNNPLGDDLIEHRLRSIERAKLMRECYAREDQRLRKIENREHKKALRVSYSRDVFHGDELTHPHYPSLRMVPTWFRQTQNYNRKAFI</sequence>
<dbReference type="VEuPathDB" id="TrichDB:TRFO_33589"/>
<reference evidence="2" key="1">
    <citation type="submission" date="2016-10" db="EMBL/GenBank/DDBJ databases">
        <authorList>
            <person name="Benchimol M."/>
            <person name="Almeida L.G."/>
            <person name="Vasconcelos A.T."/>
            <person name="Perreira-Neves A."/>
            <person name="Rosa I.A."/>
            <person name="Tasca T."/>
            <person name="Bogo M.R."/>
            <person name="de Souza W."/>
        </authorList>
    </citation>
    <scope>NUCLEOTIDE SEQUENCE [LARGE SCALE GENOMIC DNA]</scope>
    <source>
        <strain evidence="2">K</strain>
    </source>
</reference>
<feature type="region of interest" description="Disordered" evidence="1">
    <location>
        <begin position="25"/>
        <end position="99"/>
    </location>
</feature>
<dbReference type="Proteomes" id="UP000179807">
    <property type="component" value="Unassembled WGS sequence"/>
</dbReference>
<dbReference type="EMBL" id="MLAK01000983">
    <property type="protein sequence ID" value="OHS99843.1"/>
    <property type="molecule type" value="Genomic_DNA"/>
</dbReference>
<evidence type="ECO:0000256" key="1">
    <source>
        <dbReference type="SAM" id="MobiDB-lite"/>
    </source>
</evidence>
<dbReference type="AlphaFoldDB" id="A0A1J4JQQ0"/>
<name>A0A1J4JQQ0_9EUKA</name>
<protein>
    <submittedName>
        <fullName evidence="2">Uncharacterized protein</fullName>
    </submittedName>
</protein>
<accession>A0A1J4JQQ0</accession>
<dbReference type="GeneID" id="94843868"/>
<organism evidence="2 3">
    <name type="scientific">Tritrichomonas foetus</name>
    <dbReference type="NCBI Taxonomy" id="1144522"/>
    <lineage>
        <taxon>Eukaryota</taxon>
        <taxon>Metamonada</taxon>
        <taxon>Parabasalia</taxon>
        <taxon>Tritrichomonadida</taxon>
        <taxon>Tritrichomonadidae</taxon>
        <taxon>Tritrichomonas</taxon>
    </lineage>
</organism>
<evidence type="ECO:0000313" key="2">
    <source>
        <dbReference type="EMBL" id="OHS99843.1"/>
    </source>
</evidence>
<dbReference type="RefSeq" id="XP_068352980.1">
    <property type="nucleotide sequence ID" value="XM_068509164.1"/>
</dbReference>
<proteinExistence type="predicted"/>
<feature type="compositionally biased region" description="Low complexity" evidence="1">
    <location>
        <begin position="69"/>
        <end position="86"/>
    </location>
</feature>
<gene>
    <name evidence="2" type="ORF">TRFO_33589</name>
</gene>